<gene>
    <name evidence="1" type="ORF">E3A20_20150</name>
</gene>
<keyword evidence="2" id="KW-1185">Reference proteome</keyword>
<proteinExistence type="predicted"/>
<evidence type="ECO:0000313" key="1">
    <source>
        <dbReference type="EMBL" id="TWW08856.1"/>
    </source>
</evidence>
<organism evidence="1 2">
    <name type="scientific">Planctomyces bekefii</name>
    <dbReference type="NCBI Taxonomy" id="1653850"/>
    <lineage>
        <taxon>Bacteria</taxon>
        <taxon>Pseudomonadati</taxon>
        <taxon>Planctomycetota</taxon>
        <taxon>Planctomycetia</taxon>
        <taxon>Planctomycetales</taxon>
        <taxon>Planctomycetaceae</taxon>
        <taxon>Planctomyces</taxon>
    </lineage>
</organism>
<feature type="non-terminal residue" evidence="1">
    <location>
        <position position="680"/>
    </location>
</feature>
<dbReference type="Proteomes" id="UP000321083">
    <property type="component" value="Unassembled WGS sequence"/>
</dbReference>
<reference evidence="1 2" key="1">
    <citation type="submission" date="2019-08" db="EMBL/GenBank/DDBJ databases">
        <title>100 year-old enigma solved: identification of Planctomyces bekefii, the type genus and species of the phylum Planctomycetes.</title>
        <authorList>
            <person name="Svetlana D.N."/>
            <person name="Overmann J."/>
        </authorList>
    </citation>
    <scope>NUCLEOTIDE SEQUENCE [LARGE SCALE GENOMIC DNA]</scope>
    <source>
        <strain evidence="1">Phe10_nw2017</strain>
    </source>
</reference>
<sequence>TFPAGGTDVQAGALQVDGDYSSTDPISVSSSAILAGDGSIAGAVSLGGLLNPGQLSGALPPIGDLQIASLNMTSTSTLKFQIAGASSSQFDRLSVTGAAILNGTLAVELTGGYTPTAGTIFEVLGAGSTTGQFTNWTGLTYTGGVLLPIQTPAGLLLVATPLPTGAVSLLTDSHVDGQALADFFAGNTDTVSLNGGVQVLSQTLSGRFTFTRRPAADGEQALTIIAASDVSLQFNGSASNLISVTDGSGVLLLSQSGLAADLSVDVAESIENVGFGGTFNLTINSTSSPLAETVTVDGRSRTISLAAGPSVRLAANNTTLATDVFSVSGNLTLETTGTGSSREILLGATAVSGLLGDDAGTVNDSTDDTGIRLTNGTLLAAVGANGAMVLNTSGTFSLLGLPQLTLAGTASLELNSTANRVTRSLNIGGVNRTLDVGANLERLALRNVLATFTDFVELTGDFSVERVVSGSTTTLQLAASNIGAFLGVQRGQTDEFGVRVSGASAALVIEKTTGTPAKFAARTNVGTVSIPGLPDLDLSGPTALEINRLGRSIATNIPDIDGVSIPLNFSTGDLVNRFGGNLALDIDGFTTLSGTIGFEKQIASGNTEIRVAGTSINAVLGSNPDGIIGNADDVGALISNARLGAVLFRNSAGTTSYAFNAAGTASLAGVDGLTLTGNLA</sequence>
<comment type="caution">
    <text evidence="1">The sequence shown here is derived from an EMBL/GenBank/DDBJ whole genome shotgun (WGS) entry which is preliminary data.</text>
</comment>
<reference evidence="1 2" key="2">
    <citation type="submission" date="2019-08" db="EMBL/GenBank/DDBJ databases">
        <authorList>
            <person name="Henke P."/>
        </authorList>
    </citation>
    <scope>NUCLEOTIDE SEQUENCE [LARGE SCALE GENOMIC DNA]</scope>
    <source>
        <strain evidence="1">Phe10_nw2017</strain>
    </source>
</reference>
<accession>A0A5C6M273</accession>
<evidence type="ECO:0000313" key="2">
    <source>
        <dbReference type="Proteomes" id="UP000321083"/>
    </source>
</evidence>
<feature type="non-terminal residue" evidence="1">
    <location>
        <position position="1"/>
    </location>
</feature>
<dbReference type="AlphaFoldDB" id="A0A5C6M273"/>
<name>A0A5C6M273_9PLAN</name>
<dbReference type="EMBL" id="SRHE01000477">
    <property type="protein sequence ID" value="TWW08856.1"/>
    <property type="molecule type" value="Genomic_DNA"/>
</dbReference>
<protein>
    <submittedName>
        <fullName evidence="1">Uncharacterized protein</fullName>
    </submittedName>
</protein>